<proteinExistence type="inferred from homology"/>
<dbReference type="PANTHER" id="PTHR33376">
    <property type="match status" value="1"/>
</dbReference>
<dbReference type="AlphaFoldDB" id="A0A0A8WZR7"/>
<dbReference type="Proteomes" id="UP000031014">
    <property type="component" value="Unassembled WGS sequence"/>
</dbReference>
<keyword evidence="2" id="KW-0813">Transport</keyword>
<comment type="similarity">
    <text evidence="1">Belongs to the bacterial solute-binding protein 7 family.</text>
</comment>
<comment type="caution">
    <text evidence="4">The sequence shown here is derived from an EMBL/GenBank/DDBJ whole genome shotgun (WGS) entry which is preliminary data.</text>
</comment>
<evidence type="ECO:0000256" key="1">
    <source>
        <dbReference type="ARBA" id="ARBA00009023"/>
    </source>
</evidence>
<evidence type="ECO:0000313" key="4">
    <source>
        <dbReference type="EMBL" id="GAM13235.1"/>
    </source>
</evidence>
<dbReference type="STRING" id="1321606.SAMD00020551_1373"/>
<dbReference type="Pfam" id="PF03480">
    <property type="entry name" value="DctP"/>
    <property type="match status" value="1"/>
</dbReference>
<keyword evidence="3" id="KW-0732">Signal</keyword>
<reference evidence="4 5" key="1">
    <citation type="submission" date="2013-06" db="EMBL/GenBank/DDBJ databases">
        <title>Whole genome shotgun sequence of Bacillus selenatarsenatis SF-1.</title>
        <authorList>
            <person name="Kuroda M."/>
            <person name="Sei K."/>
            <person name="Yamashita M."/>
            <person name="Ike M."/>
        </authorList>
    </citation>
    <scope>NUCLEOTIDE SEQUENCE [LARGE SCALE GENOMIC DNA]</scope>
    <source>
        <strain evidence="4 5">SF-1</strain>
    </source>
</reference>
<accession>A0A0A8WZR7</accession>
<dbReference type="GO" id="GO:0055085">
    <property type="term" value="P:transmembrane transport"/>
    <property type="evidence" value="ECO:0007669"/>
    <property type="project" value="InterPro"/>
</dbReference>
<gene>
    <name evidence="4" type="ORF">SAMD00020551_1373</name>
</gene>
<dbReference type="PANTHER" id="PTHR33376:SF7">
    <property type="entry name" value="C4-DICARBOXYLATE-BINDING PROTEIN DCTB"/>
    <property type="match status" value="1"/>
</dbReference>
<evidence type="ECO:0000256" key="3">
    <source>
        <dbReference type="ARBA" id="ARBA00022729"/>
    </source>
</evidence>
<dbReference type="InterPro" id="IPR018389">
    <property type="entry name" value="DctP_fam"/>
</dbReference>
<dbReference type="RefSeq" id="WP_041965092.1">
    <property type="nucleotide sequence ID" value="NZ_BASE01000028.1"/>
</dbReference>
<dbReference type="Gene3D" id="3.40.190.170">
    <property type="entry name" value="Bacterial extracellular solute-binding protein, family 7"/>
    <property type="match status" value="1"/>
</dbReference>
<dbReference type="EMBL" id="BASE01000028">
    <property type="protein sequence ID" value="GAM13235.1"/>
    <property type="molecule type" value="Genomic_DNA"/>
</dbReference>
<keyword evidence="5" id="KW-1185">Reference proteome</keyword>
<dbReference type="NCBIfam" id="NF037995">
    <property type="entry name" value="TRAP_S1"/>
    <property type="match status" value="1"/>
</dbReference>
<dbReference type="PROSITE" id="PS51257">
    <property type="entry name" value="PROKAR_LIPOPROTEIN"/>
    <property type="match status" value="1"/>
</dbReference>
<sequence>MLKRKNSLVLLLLIVYLFVFTGCNSKDQEVDAAKSDGSKNPQVFKLISFLPTDNTLTKDIVPMWIEKVEKETNGAVKIEWTGGPESIPSKDQFDAVRNGIADIGFNVSSYYGHLMPESLSMHLSPYTPEEERENGYFEYLSKRFDKNGLVYMGRWLSPSPFHFWSNKEIKSLDDLKDTKFRSNPTYHDIMQALGMTPIDINPTDVYTSLERGMVDGFGFPLLGPNENGWTEVTKYFIDEPFLNQNATILMNPKAFKSLSSDNQQKMLELTAAFESEMITYFNELNEKERKEIEAAGVKIIKLNQEESKEFQALVKKVKWESLEKSTPDQIKELKKLLYKE</sequence>
<evidence type="ECO:0000313" key="5">
    <source>
        <dbReference type="Proteomes" id="UP000031014"/>
    </source>
</evidence>
<dbReference type="InterPro" id="IPR038404">
    <property type="entry name" value="TRAP_DctP_sf"/>
</dbReference>
<dbReference type="OrthoDB" id="9815946at2"/>
<organism evidence="4 5">
    <name type="scientific">Mesobacillus selenatarsenatis (strain DSM 18680 / JCM 14380 / FERM P-15431 / SF-1)</name>
    <dbReference type="NCBI Taxonomy" id="1321606"/>
    <lineage>
        <taxon>Bacteria</taxon>
        <taxon>Bacillati</taxon>
        <taxon>Bacillota</taxon>
        <taxon>Bacilli</taxon>
        <taxon>Bacillales</taxon>
        <taxon>Bacillaceae</taxon>
        <taxon>Mesobacillus</taxon>
    </lineage>
</organism>
<name>A0A0A8WZR7_MESS1</name>
<evidence type="ECO:0000256" key="2">
    <source>
        <dbReference type="ARBA" id="ARBA00022448"/>
    </source>
</evidence>
<protein>
    <submittedName>
        <fullName evidence="4">TRAP-type C4-dicarboxylate transport system, periplasmic component</fullName>
    </submittedName>
</protein>